<evidence type="ECO:0000259" key="2">
    <source>
        <dbReference type="PROSITE" id="PS51352"/>
    </source>
</evidence>
<dbReference type="InterPro" id="IPR047262">
    <property type="entry name" value="PRX-like1"/>
</dbReference>
<dbReference type="Pfam" id="PF00578">
    <property type="entry name" value="AhpC-TSA"/>
    <property type="match status" value="1"/>
</dbReference>
<dbReference type="Gene3D" id="3.40.30.10">
    <property type="entry name" value="Glutaredoxin"/>
    <property type="match status" value="1"/>
</dbReference>
<dbReference type="CDD" id="cd02969">
    <property type="entry name" value="PRX_like1"/>
    <property type="match status" value="1"/>
</dbReference>
<name>A0ABY6D0R6_9BACT</name>
<dbReference type="Proteomes" id="UP001062165">
    <property type="component" value="Chromosome"/>
</dbReference>
<feature type="signal peptide" evidence="1">
    <location>
        <begin position="1"/>
        <end position="30"/>
    </location>
</feature>
<dbReference type="InterPro" id="IPR013766">
    <property type="entry name" value="Thioredoxin_domain"/>
</dbReference>
<dbReference type="PANTHER" id="PTHR43640">
    <property type="entry name" value="OS07G0260300 PROTEIN"/>
    <property type="match status" value="1"/>
</dbReference>
<sequence>MKKNTLLTLRLIAIATVLLATSLNNLLAQANTGYKVGDTATDFKLKNVDGQMISMANYKDAKGFIVIFTCNTCPFSKMYEERINELNQKYASKGYPVLAINPNDVTKQPDDSFDAMIARAKDKNFSFPYLYDESQAIATAYGATRTPHVYIVSKKAQKLIVSYIGAIDNNHKDADAASQKYVEEAVNSLLAGKAVKTNFTKAIGCTIKWKEA</sequence>
<protein>
    <submittedName>
        <fullName evidence="3">Thioredoxin family protein</fullName>
    </submittedName>
</protein>
<organism evidence="3 4">
    <name type="scientific">Reichenbachiella carrageenanivorans</name>
    <dbReference type="NCBI Taxonomy" id="2979869"/>
    <lineage>
        <taxon>Bacteria</taxon>
        <taxon>Pseudomonadati</taxon>
        <taxon>Bacteroidota</taxon>
        <taxon>Cytophagia</taxon>
        <taxon>Cytophagales</taxon>
        <taxon>Reichenbachiellaceae</taxon>
        <taxon>Reichenbachiella</taxon>
    </lineage>
</organism>
<dbReference type="PROSITE" id="PS51352">
    <property type="entry name" value="THIOREDOXIN_2"/>
    <property type="match status" value="1"/>
</dbReference>
<feature type="domain" description="Thioredoxin" evidence="2">
    <location>
        <begin position="34"/>
        <end position="187"/>
    </location>
</feature>
<keyword evidence="4" id="KW-1185">Reference proteome</keyword>
<dbReference type="InterPro" id="IPR036249">
    <property type="entry name" value="Thioredoxin-like_sf"/>
</dbReference>
<feature type="chain" id="PRO_5047115693" evidence="1">
    <location>
        <begin position="31"/>
        <end position="212"/>
    </location>
</feature>
<evidence type="ECO:0000256" key="1">
    <source>
        <dbReference type="SAM" id="SignalP"/>
    </source>
</evidence>
<evidence type="ECO:0000313" key="4">
    <source>
        <dbReference type="Proteomes" id="UP001062165"/>
    </source>
</evidence>
<dbReference type="InterPro" id="IPR000866">
    <property type="entry name" value="AhpC/TSA"/>
</dbReference>
<reference evidence="3" key="1">
    <citation type="submission" date="2022-10" db="EMBL/GenBank/DDBJ databases">
        <title>Comparative genomics and taxonomic characterization of three novel marine species of genus Reichenbachiella exhibiting antioxidant and polysaccharide degradation activities.</title>
        <authorList>
            <person name="Muhammad N."/>
            <person name="Lee Y.-J."/>
            <person name="Ko J."/>
            <person name="Kim S.-G."/>
        </authorList>
    </citation>
    <scope>NUCLEOTIDE SEQUENCE</scope>
    <source>
        <strain evidence="3">Wsw4-B4</strain>
    </source>
</reference>
<accession>A0ABY6D0R6</accession>
<dbReference type="PANTHER" id="PTHR43640:SF1">
    <property type="entry name" value="THIOREDOXIN-DEPENDENT PEROXIREDOXIN"/>
    <property type="match status" value="1"/>
</dbReference>
<dbReference type="SUPFAM" id="SSF52833">
    <property type="entry name" value="Thioredoxin-like"/>
    <property type="match status" value="1"/>
</dbReference>
<proteinExistence type="predicted"/>
<dbReference type="RefSeq" id="WP_263051500.1">
    <property type="nucleotide sequence ID" value="NZ_CP106735.1"/>
</dbReference>
<dbReference type="EMBL" id="CP106735">
    <property type="protein sequence ID" value="UXX79769.1"/>
    <property type="molecule type" value="Genomic_DNA"/>
</dbReference>
<evidence type="ECO:0000313" key="3">
    <source>
        <dbReference type="EMBL" id="UXX79769.1"/>
    </source>
</evidence>
<keyword evidence="1" id="KW-0732">Signal</keyword>
<gene>
    <name evidence="3" type="ORF">N7E81_01420</name>
</gene>